<evidence type="ECO:0000256" key="5">
    <source>
        <dbReference type="ARBA" id="ARBA00022729"/>
    </source>
</evidence>
<comment type="catalytic activity">
    <reaction evidence="1">
        <text>a ribonucleoside 5'-phosphate + H2O = a ribonucleoside + phosphate</text>
        <dbReference type="Rhea" id="RHEA:12484"/>
        <dbReference type="ChEBI" id="CHEBI:15377"/>
        <dbReference type="ChEBI" id="CHEBI:18254"/>
        <dbReference type="ChEBI" id="CHEBI:43474"/>
        <dbReference type="ChEBI" id="CHEBI:58043"/>
        <dbReference type="EC" id="3.1.3.5"/>
    </reaction>
</comment>
<name>A0A6J1LYP3_DROHY</name>
<protein>
    <recommendedName>
        <fullName evidence="3">5'-nucleotidase</fullName>
        <ecNumber evidence="3">3.1.3.5</ecNumber>
    </recommendedName>
</protein>
<dbReference type="InterPro" id="IPR004843">
    <property type="entry name" value="Calcineurin-like_PHP"/>
</dbReference>
<dbReference type="SUPFAM" id="SSF56300">
    <property type="entry name" value="Metallo-dependent phosphatases"/>
    <property type="match status" value="1"/>
</dbReference>
<dbReference type="FunFam" id="3.60.21.10:FF:000020">
    <property type="entry name" value="NT5E isoform 4"/>
    <property type="match status" value="1"/>
</dbReference>
<dbReference type="EC" id="3.1.3.5" evidence="3"/>
<proteinExistence type="inferred from homology"/>
<dbReference type="GO" id="GO:0008253">
    <property type="term" value="F:5'-nucleotidase activity"/>
    <property type="evidence" value="ECO:0007669"/>
    <property type="project" value="UniProtKB-EC"/>
</dbReference>
<evidence type="ECO:0000313" key="12">
    <source>
        <dbReference type="RefSeq" id="XP_023172544.2"/>
    </source>
</evidence>
<keyword evidence="4" id="KW-0479">Metal-binding</keyword>
<dbReference type="Proteomes" id="UP000504633">
    <property type="component" value="Unplaced"/>
</dbReference>
<evidence type="ECO:0000313" key="11">
    <source>
        <dbReference type="Proteomes" id="UP000504633"/>
    </source>
</evidence>
<dbReference type="Gene3D" id="3.60.21.10">
    <property type="match status" value="1"/>
</dbReference>
<keyword evidence="6 8" id="KW-0547">Nucleotide-binding</keyword>
<dbReference type="RefSeq" id="XP_023172544.2">
    <property type="nucleotide sequence ID" value="XM_023316776.2"/>
</dbReference>
<dbReference type="FunFam" id="3.90.780.10:FF:000001">
    <property type="entry name" value="NT5E isoform 3"/>
    <property type="match status" value="1"/>
</dbReference>
<dbReference type="GO" id="GO:0046872">
    <property type="term" value="F:metal ion binding"/>
    <property type="evidence" value="ECO:0007669"/>
    <property type="project" value="UniProtKB-KW"/>
</dbReference>
<dbReference type="OrthoDB" id="7722975at2759"/>
<evidence type="ECO:0000256" key="6">
    <source>
        <dbReference type="ARBA" id="ARBA00022741"/>
    </source>
</evidence>
<dbReference type="GO" id="GO:0000166">
    <property type="term" value="F:nucleotide binding"/>
    <property type="evidence" value="ECO:0007669"/>
    <property type="project" value="UniProtKB-KW"/>
</dbReference>
<dbReference type="CDD" id="cd07409">
    <property type="entry name" value="MPP_CD73_N"/>
    <property type="match status" value="1"/>
</dbReference>
<gene>
    <name evidence="12" type="primary">LOC111600586</name>
</gene>
<dbReference type="GO" id="GO:0005886">
    <property type="term" value="C:plasma membrane"/>
    <property type="evidence" value="ECO:0007669"/>
    <property type="project" value="TreeGrafter"/>
</dbReference>
<keyword evidence="11" id="KW-1185">Reference proteome</keyword>
<evidence type="ECO:0000256" key="4">
    <source>
        <dbReference type="ARBA" id="ARBA00022723"/>
    </source>
</evidence>
<comment type="similarity">
    <text evidence="2 8">Belongs to the 5'-nucleotidase family.</text>
</comment>
<dbReference type="InterPro" id="IPR036907">
    <property type="entry name" value="5'-Nucleotdase_C_sf"/>
</dbReference>
<dbReference type="AlphaFoldDB" id="A0A6J1LYP3"/>
<dbReference type="PANTHER" id="PTHR11575:SF24">
    <property type="entry name" value="5'-NUCLEOTIDASE"/>
    <property type="match status" value="1"/>
</dbReference>
<organism evidence="11 12">
    <name type="scientific">Drosophila hydei</name>
    <name type="common">Fruit fly</name>
    <dbReference type="NCBI Taxonomy" id="7224"/>
    <lineage>
        <taxon>Eukaryota</taxon>
        <taxon>Metazoa</taxon>
        <taxon>Ecdysozoa</taxon>
        <taxon>Arthropoda</taxon>
        <taxon>Hexapoda</taxon>
        <taxon>Insecta</taxon>
        <taxon>Pterygota</taxon>
        <taxon>Neoptera</taxon>
        <taxon>Endopterygota</taxon>
        <taxon>Diptera</taxon>
        <taxon>Brachycera</taxon>
        <taxon>Muscomorpha</taxon>
        <taxon>Ephydroidea</taxon>
        <taxon>Drosophilidae</taxon>
        <taxon>Drosophila</taxon>
    </lineage>
</organism>
<sequence length="565" mass="62232">MIHPWKLLAIILLLAKQLTASPLEAKPVVSTEFIILHNNDMHSRFEQTNVNSESCPPEDVKNNKCYGGFARVAHEVRKHRAEAKNGGTPVFYLNAGDTYAGTAWFTIFKHKIASDFLNKLKPDAMSLGNHEFDEKLEGLIPFLNDVSFPVLASNLNFTGEPALAAAKHLANSTILDANGTKVAVIGYLTPETSLLSIKTNVEFYEEIDSINAEAAKLTAQGYTIIIALGHSGYRKDQEIARNCPEVDIVIGGHTNTFLFNGPQPSVESIDGPYPTMITQKSGKQVPVLQAYAYTKYLGKLHVKFDKDGNLIEFDGSPILLDASVPQEKDVLDLLSVYRENITALENSVVGHSKVYLEGRKAYCRSVECNMGNLITDAMIFSRVLEDQGGDYWTDAAIALHHAGGIRSSIERKSDGIITLGDLITVFPFDNDIYVSRISGKTLRNALEHSVSSRFNESNGAFLQVSGIHVAYNKAMPDGSRVVSVQVRCADCIVPSYSDLNNNAYYNVIVPQFILDGGLDFALVEESNPVKILMQKSIVAAVRQYFKYRDFVFTGLEGRIVFTGSN</sequence>
<dbReference type="Gene3D" id="3.90.780.10">
    <property type="entry name" value="5'-Nucleotidase, C-terminal domain"/>
    <property type="match status" value="1"/>
</dbReference>
<dbReference type="InterPro" id="IPR006179">
    <property type="entry name" value="5_nucleotidase/apyrase"/>
</dbReference>
<dbReference type="PRINTS" id="PR01607">
    <property type="entry name" value="APYRASEFAMLY"/>
</dbReference>
<dbReference type="PROSITE" id="PS00786">
    <property type="entry name" value="5_NUCLEOTIDASE_2"/>
    <property type="match status" value="1"/>
</dbReference>
<feature type="chain" id="PRO_5027166566" description="5'-nucleotidase" evidence="8">
    <location>
        <begin position="21"/>
        <end position="565"/>
    </location>
</feature>
<feature type="signal peptide" evidence="8">
    <location>
        <begin position="1"/>
        <end position="20"/>
    </location>
</feature>
<dbReference type="InterPro" id="IPR008334">
    <property type="entry name" value="5'-Nucleotdase_C"/>
</dbReference>
<evidence type="ECO:0000256" key="7">
    <source>
        <dbReference type="ARBA" id="ARBA00022801"/>
    </source>
</evidence>
<evidence type="ECO:0000256" key="1">
    <source>
        <dbReference type="ARBA" id="ARBA00000815"/>
    </source>
</evidence>
<dbReference type="GO" id="GO:0006196">
    <property type="term" value="P:AMP catabolic process"/>
    <property type="evidence" value="ECO:0007669"/>
    <property type="project" value="TreeGrafter"/>
</dbReference>
<dbReference type="PANTHER" id="PTHR11575">
    <property type="entry name" value="5'-NUCLEOTIDASE-RELATED"/>
    <property type="match status" value="1"/>
</dbReference>
<feature type="domain" description="Calcineurin-like phosphoesterase" evidence="9">
    <location>
        <begin position="35"/>
        <end position="254"/>
    </location>
</feature>
<evidence type="ECO:0000256" key="3">
    <source>
        <dbReference type="ARBA" id="ARBA00012643"/>
    </source>
</evidence>
<keyword evidence="7 8" id="KW-0378">Hydrolase</keyword>
<evidence type="ECO:0000259" key="10">
    <source>
        <dbReference type="Pfam" id="PF02872"/>
    </source>
</evidence>
<dbReference type="InterPro" id="IPR029052">
    <property type="entry name" value="Metallo-depent_PP-like"/>
</dbReference>
<evidence type="ECO:0000256" key="2">
    <source>
        <dbReference type="ARBA" id="ARBA00006654"/>
    </source>
</evidence>
<dbReference type="SUPFAM" id="SSF55816">
    <property type="entry name" value="5'-nucleotidase (syn. UDP-sugar hydrolase), C-terminal domain"/>
    <property type="match status" value="1"/>
</dbReference>
<dbReference type="OMA" id="WFTIFKH"/>
<accession>A0A6J1LYP3</accession>
<dbReference type="GeneID" id="111600586"/>
<dbReference type="Pfam" id="PF02872">
    <property type="entry name" value="5_nucleotid_C"/>
    <property type="match status" value="1"/>
</dbReference>
<reference evidence="12" key="1">
    <citation type="submission" date="2025-08" db="UniProtKB">
        <authorList>
            <consortium name="RefSeq"/>
        </authorList>
    </citation>
    <scope>IDENTIFICATION</scope>
    <source>
        <strain evidence="12">15085-1641.00</strain>
        <tissue evidence="12">Whole body</tissue>
    </source>
</reference>
<dbReference type="Pfam" id="PF00149">
    <property type="entry name" value="Metallophos"/>
    <property type="match status" value="1"/>
</dbReference>
<dbReference type="InterPro" id="IPR006146">
    <property type="entry name" value="5'-Nucleotdase_CS"/>
</dbReference>
<feature type="domain" description="5'-Nucleotidase C-terminal" evidence="10">
    <location>
        <begin position="348"/>
        <end position="521"/>
    </location>
</feature>
<evidence type="ECO:0000259" key="9">
    <source>
        <dbReference type="Pfam" id="PF00149"/>
    </source>
</evidence>
<evidence type="ECO:0000256" key="8">
    <source>
        <dbReference type="RuleBase" id="RU362119"/>
    </source>
</evidence>
<dbReference type="KEGG" id="dhe:111600586"/>
<keyword evidence="5 8" id="KW-0732">Signal</keyword>